<keyword evidence="3" id="KW-0378">Hydrolase</keyword>
<dbReference type="Proteomes" id="UP000295132">
    <property type="component" value="Unassembled WGS sequence"/>
</dbReference>
<dbReference type="EMBL" id="JAVGVR010000001">
    <property type="protein sequence ID" value="MDQ6597572.1"/>
    <property type="molecule type" value="Genomic_DNA"/>
</dbReference>
<dbReference type="EMBL" id="SMYO01000003">
    <property type="protein sequence ID" value="TDK63011.1"/>
    <property type="molecule type" value="Genomic_DNA"/>
</dbReference>
<dbReference type="Proteomes" id="UP001178888">
    <property type="component" value="Unassembled WGS sequence"/>
</dbReference>
<dbReference type="PANTHER" id="PTHR42951">
    <property type="entry name" value="METALLO-BETA-LACTAMASE DOMAIN-CONTAINING"/>
    <property type="match status" value="1"/>
</dbReference>
<organism evidence="3 4">
    <name type="scientific">Bacillus salipaludis</name>
    <dbReference type="NCBI Taxonomy" id="2547811"/>
    <lineage>
        <taxon>Bacteria</taxon>
        <taxon>Bacillati</taxon>
        <taxon>Bacillota</taxon>
        <taxon>Bacilli</taxon>
        <taxon>Bacillales</taxon>
        <taxon>Bacillaceae</taxon>
        <taxon>Bacillus</taxon>
    </lineage>
</organism>
<accession>A0A4R5VX96</accession>
<dbReference type="Gene3D" id="3.60.15.10">
    <property type="entry name" value="Ribonuclease Z/Hydroxyacylglutathione hydrolase-like"/>
    <property type="match status" value="1"/>
</dbReference>
<evidence type="ECO:0000313" key="2">
    <source>
        <dbReference type="EMBL" id="MDQ6597572.1"/>
    </source>
</evidence>
<dbReference type="GO" id="GO:0016787">
    <property type="term" value="F:hydrolase activity"/>
    <property type="evidence" value="ECO:0007669"/>
    <property type="project" value="UniProtKB-KW"/>
</dbReference>
<dbReference type="RefSeq" id="WP_133333358.1">
    <property type="nucleotide sequence ID" value="NZ_JAVGVR010000001.1"/>
</dbReference>
<dbReference type="CDD" id="cd07721">
    <property type="entry name" value="yflN-like_MBL-fold"/>
    <property type="match status" value="1"/>
</dbReference>
<dbReference type="AlphaFoldDB" id="A0A4R5VX96"/>
<proteinExistence type="predicted"/>
<keyword evidence="5" id="KW-1185">Reference proteome</keyword>
<dbReference type="Pfam" id="PF00753">
    <property type="entry name" value="Lactamase_B"/>
    <property type="match status" value="1"/>
</dbReference>
<evidence type="ECO:0000313" key="3">
    <source>
        <dbReference type="EMBL" id="TDK63011.1"/>
    </source>
</evidence>
<gene>
    <name evidence="3" type="ORF">E2K98_06030</name>
    <name evidence="2" type="ORF">RCG21_14580</name>
</gene>
<protein>
    <submittedName>
        <fullName evidence="3">MBL fold metallo-hydrolase</fullName>
    </submittedName>
</protein>
<evidence type="ECO:0000313" key="5">
    <source>
        <dbReference type="Proteomes" id="UP001178888"/>
    </source>
</evidence>
<dbReference type="InterPro" id="IPR036866">
    <property type="entry name" value="RibonucZ/Hydroxyglut_hydro"/>
</dbReference>
<reference evidence="3 4" key="1">
    <citation type="submission" date="2019-03" db="EMBL/GenBank/DDBJ databases">
        <title>Bacillus niacini sp. nov. a Nicotinate-Metabolizing Mesophile Isolated from Soil.</title>
        <authorList>
            <person name="Zhang G."/>
        </authorList>
    </citation>
    <scope>NUCLEOTIDE SEQUENCE [LARGE SCALE GENOMIC DNA]</scope>
    <source>
        <strain evidence="3 4">WN066</strain>
    </source>
</reference>
<dbReference type="SUPFAM" id="SSF56281">
    <property type="entry name" value="Metallo-hydrolase/oxidoreductase"/>
    <property type="match status" value="1"/>
</dbReference>
<reference evidence="2" key="2">
    <citation type="submission" date="2023-08" db="EMBL/GenBank/DDBJ databases">
        <title>Nitrogen cycling bacteria in agricultural field soils.</title>
        <authorList>
            <person name="Jang J."/>
        </authorList>
    </citation>
    <scope>NUCLEOTIDE SEQUENCE</scope>
    <source>
        <strain evidence="2">PS3-36</strain>
    </source>
</reference>
<dbReference type="SMART" id="SM00849">
    <property type="entry name" value="Lactamase_B"/>
    <property type="match status" value="1"/>
</dbReference>
<dbReference type="InterPro" id="IPR050855">
    <property type="entry name" value="NDM-1-like"/>
</dbReference>
<sequence length="249" mass="27720">MFKKNGIHMLEISINSTGEVNVIHPAIIWDEDDLILIDTGYPGNLNDLRVGIEKAGVLFERLTKILITHQDIDHIGSLPNILEESPEKIDVYASELEKPFIQGEKMILRITPESITKALESLPPEVPEDFRRAFKSRLENPPKAKVDHVIEGGQELPYCGGVIAIDTAGHTPGHLSFYHQASKTLIAGDALIVQEGQLYPADPKYALDNEMAIKSLDNLLSYDIEKVICYHGGLFAGNFRERLLEILKG</sequence>
<feature type="domain" description="Metallo-beta-lactamase" evidence="1">
    <location>
        <begin position="22"/>
        <end position="231"/>
    </location>
</feature>
<evidence type="ECO:0000259" key="1">
    <source>
        <dbReference type="SMART" id="SM00849"/>
    </source>
</evidence>
<dbReference type="PANTHER" id="PTHR42951:SF15">
    <property type="entry name" value="METALLO-BETA-LACTAMASE SUPERFAMILY PROTEIN"/>
    <property type="match status" value="1"/>
</dbReference>
<comment type="caution">
    <text evidence="3">The sequence shown here is derived from an EMBL/GenBank/DDBJ whole genome shotgun (WGS) entry which is preliminary data.</text>
</comment>
<name>A0A4R5VX96_9BACI</name>
<dbReference type="InterPro" id="IPR001279">
    <property type="entry name" value="Metallo-B-lactamas"/>
</dbReference>
<evidence type="ECO:0000313" key="4">
    <source>
        <dbReference type="Proteomes" id="UP000295132"/>
    </source>
</evidence>